<comment type="caution">
    <text evidence="1">The sequence shown here is derived from an EMBL/GenBank/DDBJ whole genome shotgun (WGS) entry which is preliminary data.</text>
</comment>
<proteinExistence type="predicted"/>
<dbReference type="AlphaFoldDB" id="A0A1Y2CZK7"/>
<evidence type="ECO:0000313" key="2">
    <source>
        <dbReference type="Proteomes" id="UP000193642"/>
    </source>
</evidence>
<protein>
    <submittedName>
        <fullName evidence="1">Uncharacterized protein</fullName>
    </submittedName>
</protein>
<dbReference type="EMBL" id="MCGO01000003">
    <property type="protein sequence ID" value="ORY52463.1"/>
    <property type="molecule type" value="Genomic_DNA"/>
</dbReference>
<accession>A0A1Y2CZK7</accession>
<keyword evidence="2" id="KW-1185">Reference proteome</keyword>
<evidence type="ECO:0000313" key="1">
    <source>
        <dbReference type="EMBL" id="ORY52463.1"/>
    </source>
</evidence>
<name>A0A1Y2CZK7_9FUNG</name>
<organism evidence="1 2">
    <name type="scientific">Rhizoclosmatium globosum</name>
    <dbReference type="NCBI Taxonomy" id="329046"/>
    <lineage>
        <taxon>Eukaryota</taxon>
        <taxon>Fungi</taxon>
        <taxon>Fungi incertae sedis</taxon>
        <taxon>Chytridiomycota</taxon>
        <taxon>Chytridiomycota incertae sedis</taxon>
        <taxon>Chytridiomycetes</taxon>
        <taxon>Chytridiales</taxon>
        <taxon>Chytriomycetaceae</taxon>
        <taxon>Rhizoclosmatium</taxon>
    </lineage>
</organism>
<gene>
    <name evidence="1" type="ORF">BCR33DRAFT_711776</name>
</gene>
<reference evidence="1 2" key="1">
    <citation type="submission" date="2016-07" db="EMBL/GenBank/DDBJ databases">
        <title>Pervasive Adenine N6-methylation of Active Genes in Fungi.</title>
        <authorList>
            <consortium name="DOE Joint Genome Institute"/>
            <person name="Mondo S.J."/>
            <person name="Dannebaum R.O."/>
            <person name="Kuo R.C."/>
            <person name="Labutti K."/>
            <person name="Haridas S."/>
            <person name="Kuo A."/>
            <person name="Salamov A."/>
            <person name="Ahrendt S.R."/>
            <person name="Lipzen A."/>
            <person name="Sullivan W."/>
            <person name="Andreopoulos W.B."/>
            <person name="Clum A."/>
            <person name="Lindquist E."/>
            <person name="Daum C."/>
            <person name="Ramamoorthy G.K."/>
            <person name="Gryganskyi A."/>
            <person name="Culley D."/>
            <person name="Magnuson J.K."/>
            <person name="James T.Y."/>
            <person name="O'Malley M.A."/>
            <person name="Stajich J.E."/>
            <person name="Spatafora J.W."/>
            <person name="Visel A."/>
            <person name="Grigoriev I.V."/>
        </authorList>
    </citation>
    <scope>NUCLEOTIDE SEQUENCE [LARGE SCALE GENOMIC DNA]</scope>
    <source>
        <strain evidence="1 2">JEL800</strain>
    </source>
</reference>
<sequence length="68" mass="7769">MFAALRQRLQDQRNKTAITSIMSEFSTLTPKAQQGGRAQQDRQLRIVQEKVDNFLFEVQLQGPSASIF</sequence>
<dbReference type="Proteomes" id="UP000193642">
    <property type="component" value="Unassembled WGS sequence"/>
</dbReference>